<comment type="caution">
    <text evidence="3">The sequence shown here is derived from an EMBL/GenBank/DDBJ whole genome shotgun (WGS) entry which is preliminary data.</text>
</comment>
<evidence type="ECO:0000256" key="1">
    <source>
        <dbReference type="SAM" id="MobiDB-lite"/>
    </source>
</evidence>
<proteinExistence type="predicted"/>
<sequence length="956" mass="104030">MPFLGSKRRKTEPSTQKAQENNRDPAERTLSVSTNGTQNGTQNGPKSAPLRTKASSPNLPARTTPDGNTRPGLNRNFSKSWYGSWNGKASPTAEIARESISVAGGLTSESSSSPNQQSSTGYMHNSLRRPRKCVPLVAEATRINATGSSTDADKRPKTPSTPVVEKADSPTQSKKSEETLRSDTKPTELPEDVVVEDAPQAKQTPAAGAWFGWWSRPDGYAPSDTGKSKDGEDNRAKPDDEPQATAAPSANISERPLAEQPATSKPRPSFTSEMAERPPEPPSRAWFGLWSASQNQKAPSTSTEGETSKPQDTQQEGPASTVDGAAKETAAMSKKTTDNNRARAESEARPKSSGWAFWSKDTTGEQKPNPDGTQRHLGEIAVADTPSQSHPEAAQFNAEPENKGKQKESSKNTRTTTSKLSKTDKLNGEETTVKADAKGNKQVKRTLLVDKAFATSAKSASTTSLPLPDMPPSTDVKKEEVTATPATKALKAQQQQPNMIEPQFYSTYPRTRQSTYWETLSQFLAYPLGLTPAVPLAPQHVSISPQKPKIKNAIAIGVHGYFPAPLVQKIIGQPTGTSIRFASHAAAAVRAWVDKYQPDTPCEVEQVALEGEGFISDRVSTLWKLLLNWLTHLRNADFILVAAHSQGVPVAVMLVAKLIQLGCLNPNAKLAICAMAGVNLGPFADYKSRFFGGSAAELFEFSRPDSRVSREYASAVEIILRHGVRVTYVGSLDDQLVSLESSLFSTLTHPYVQRAVFVDGRLHAPDFITRLVAFALKLRNLGISDHGLIRELSLPLAGSIYGGEGHSRVYDDDAVYMLALQFALETTDVDPKTYIRAAVERPTLQDRRRSSEQRRSQGGIPHSTGLANSIRRGSMSAAMQPGIPPSIAPYEIPASGAAANPYFLPWAMRGILEEEEVRKEMQEEVKELVRLFDEWKPSSKALKDVKFRLEAVKSKL</sequence>
<evidence type="ECO:0000313" key="3">
    <source>
        <dbReference type="EMBL" id="PSK42854.1"/>
    </source>
</evidence>
<gene>
    <name evidence="3" type="ORF">B9Z65_6808</name>
</gene>
<name>A0A2P7Z3S5_9PEZI</name>
<keyword evidence="4" id="KW-1185">Reference proteome</keyword>
<dbReference type="EMBL" id="NHZQ01000331">
    <property type="protein sequence ID" value="PSK42854.1"/>
    <property type="molecule type" value="Genomic_DNA"/>
</dbReference>
<evidence type="ECO:0000313" key="4">
    <source>
        <dbReference type="Proteomes" id="UP000243723"/>
    </source>
</evidence>
<feature type="compositionally biased region" description="Polar residues" evidence="1">
    <location>
        <begin position="75"/>
        <end position="89"/>
    </location>
</feature>
<protein>
    <recommendedName>
        <fullName evidence="2">YMC020W-like alpha/beta hydrolase domain-containing protein</fullName>
    </recommendedName>
</protein>
<feature type="compositionally biased region" description="Basic and acidic residues" evidence="1">
    <location>
        <begin position="400"/>
        <end position="411"/>
    </location>
</feature>
<dbReference type="PANTHER" id="PTHR47349:SF1">
    <property type="entry name" value="AER328WP"/>
    <property type="match status" value="1"/>
</dbReference>
<feature type="compositionally biased region" description="Polar residues" evidence="1">
    <location>
        <begin position="291"/>
        <end position="318"/>
    </location>
</feature>
<feature type="compositionally biased region" description="Basic and acidic residues" evidence="1">
    <location>
        <begin position="174"/>
        <end position="188"/>
    </location>
</feature>
<feature type="domain" description="YMC020W-like alpha/beta hydrolase" evidence="2">
    <location>
        <begin position="502"/>
        <end position="831"/>
    </location>
</feature>
<dbReference type="InterPro" id="IPR058934">
    <property type="entry name" value="YMC020W-like"/>
</dbReference>
<dbReference type="Proteomes" id="UP000243723">
    <property type="component" value="Unassembled WGS sequence"/>
</dbReference>
<feature type="compositionally biased region" description="Polar residues" evidence="1">
    <location>
        <begin position="30"/>
        <end position="45"/>
    </location>
</feature>
<dbReference type="AlphaFoldDB" id="A0A2P7Z3S5"/>
<feature type="region of interest" description="Disordered" evidence="1">
    <location>
        <begin position="1"/>
        <end position="437"/>
    </location>
</feature>
<feature type="compositionally biased region" description="Low complexity" evidence="1">
    <location>
        <begin position="108"/>
        <end position="119"/>
    </location>
</feature>
<organism evidence="3 4">
    <name type="scientific">Elsinoe australis</name>
    <dbReference type="NCBI Taxonomy" id="40998"/>
    <lineage>
        <taxon>Eukaryota</taxon>
        <taxon>Fungi</taxon>
        <taxon>Dikarya</taxon>
        <taxon>Ascomycota</taxon>
        <taxon>Pezizomycotina</taxon>
        <taxon>Dothideomycetes</taxon>
        <taxon>Dothideomycetidae</taxon>
        <taxon>Myriangiales</taxon>
        <taxon>Elsinoaceae</taxon>
        <taxon>Elsinoe</taxon>
    </lineage>
</organism>
<feature type="compositionally biased region" description="Basic and acidic residues" evidence="1">
    <location>
        <begin position="843"/>
        <end position="855"/>
    </location>
</feature>
<feature type="region of interest" description="Disordered" evidence="1">
    <location>
        <begin position="840"/>
        <end position="868"/>
    </location>
</feature>
<dbReference type="Pfam" id="PF26147">
    <property type="entry name" value="AB_HYDROLASE_YMC0-YMC35"/>
    <property type="match status" value="1"/>
</dbReference>
<dbReference type="OrthoDB" id="5598028at2759"/>
<feature type="compositionally biased region" description="Basic and acidic residues" evidence="1">
    <location>
        <begin position="226"/>
        <end position="240"/>
    </location>
</feature>
<feature type="region of interest" description="Disordered" evidence="1">
    <location>
        <begin position="457"/>
        <end position="482"/>
    </location>
</feature>
<feature type="compositionally biased region" description="Basic and acidic residues" evidence="1">
    <location>
        <begin position="335"/>
        <end position="350"/>
    </location>
</feature>
<accession>A0A2P7Z3S5</accession>
<dbReference type="InterPro" id="IPR058933">
    <property type="entry name" value="YMC020W-like_ab_hydrolase"/>
</dbReference>
<feature type="compositionally biased region" description="Basic residues" evidence="1">
    <location>
        <begin position="1"/>
        <end position="10"/>
    </location>
</feature>
<reference evidence="3 4" key="1">
    <citation type="submission" date="2017-05" db="EMBL/GenBank/DDBJ databases">
        <title>Draft genome sequence of Elsinoe australis.</title>
        <authorList>
            <person name="Cheng Q."/>
        </authorList>
    </citation>
    <scope>NUCLEOTIDE SEQUENCE [LARGE SCALE GENOMIC DNA]</scope>
    <source>
        <strain evidence="3 4">NL1</strain>
    </source>
</reference>
<feature type="compositionally biased region" description="Basic and acidic residues" evidence="1">
    <location>
        <begin position="421"/>
        <end position="437"/>
    </location>
</feature>
<evidence type="ECO:0000259" key="2">
    <source>
        <dbReference type="Pfam" id="PF26147"/>
    </source>
</evidence>
<dbReference type="PANTHER" id="PTHR47349">
    <property type="entry name" value="CHROMOSOME 8, WHOLE GENOME SHOTGUN SEQUENCE"/>
    <property type="match status" value="1"/>
</dbReference>